<evidence type="ECO:0000313" key="4">
    <source>
        <dbReference type="Proteomes" id="UP001385951"/>
    </source>
</evidence>
<gene>
    <name evidence="3" type="ORF">QCA50_013154</name>
</gene>
<proteinExistence type="predicted"/>
<comment type="caution">
    <text evidence="3">The sequence shown here is derived from an EMBL/GenBank/DDBJ whole genome shotgun (WGS) entry which is preliminary data.</text>
</comment>
<dbReference type="EMBL" id="JASBNA010000029">
    <property type="protein sequence ID" value="KAK7683778.1"/>
    <property type="molecule type" value="Genomic_DNA"/>
</dbReference>
<dbReference type="SUPFAM" id="SSF57903">
    <property type="entry name" value="FYVE/PHD zinc finger"/>
    <property type="match status" value="1"/>
</dbReference>
<feature type="region of interest" description="Disordered" evidence="1">
    <location>
        <begin position="387"/>
        <end position="423"/>
    </location>
</feature>
<dbReference type="PROSITE" id="PS51038">
    <property type="entry name" value="BAH"/>
    <property type="match status" value="1"/>
</dbReference>
<dbReference type="AlphaFoldDB" id="A0AAW0G1I6"/>
<dbReference type="Gene3D" id="2.30.30.490">
    <property type="match status" value="1"/>
</dbReference>
<evidence type="ECO:0000259" key="2">
    <source>
        <dbReference type="PROSITE" id="PS51038"/>
    </source>
</evidence>
<name>A0AAW0G1I6_9APHY</name>
<evidence type="ECO:0000256" key="1">
    <source>
        <dbReference type="SAM" id="MobiDB-lite"/>
    </source>
</evidence>
<dbReference type="InterPro" id="IPR043151">
    <property type="entry name" value="BAH_sf"/>
</dbReference>
<sequence>MNPSCSASGSKPHPNEDITMGPPEFHVSQTHTQPSRKRRRTRRLTLPKKKREIEVDDGGISVKAFNKLPHIDLLKLPILNTEDGKVYHHFFANGDDITVNSIDDETDNAWVCKILDMRAEVKQKRVWLNVAWYYSANDIIASINQLYSEPGAPPINVDHQYILDHLPKQTTPNDRFLSNDTKFLSANVVQGQTTIYPYVEFYEGTTNFGPDDFYSRGFFDAESKTITDETYIPFPVSENNTDSGYDTPAPVRPNPQEAWRCCPRCGKWYHQRCLEENSPDAETNAIGPPYIRRLAVDPCSKFLHPMFASYTYPIPPRGKLSSVTANGGNPWDSVLERLKHLPPGLVKMAQQPILKYPGVDSKMSVMGNLKDVILARMICYQELDGGVEDHGSDGSDDEMEIETETERGRKDKGKGKQRAEQKSALKWRTTKIFACPYIPYWEKLYPSIPDDNTPSVSCPDCKALI</sequence>
<feature type="region of interest" description="Disordered" evidence="1">
    <location>
        <begin position="1"/>
        <end position="42"/>
    </location>
</feature>
<dbReference type="InterPro" id="IPR001025">
    <property type="entry name" value="BAH_dom"/>
</dbReference>
<dbReference type="PANTHER" id="PTHR46364">
    <property type="entry name" value="OS08G0421900 PROTEIN"/>
    <property type="match status" value="1"/>
</dbReference>
<reference evidence="3 4" key="1">
    <citation type="submission" date="2022-09" db="EMBL/GenBank/DDBJ databases">
        <authorList>
            <person name="Palmer J.M."/>
        </authorList>
    </citation>
    <scope>NUCLEOTIDE SEQUENCE [LARGE SCALE GENOMIC DNA]</scope>
    <source>
        <strain evidence="3 4">DSM 7382</strain>
    </source>
</reference>
<dbReference type="GO" id="GO:0003682">
    <property type="term" value="F:chromatin binding"/>
    <property type="evidence" value="ECO:0007669"/>
    <property type="project" value="InterPro"/>
</dbReference>
<feature type="compositionally biased region" description="Acidic residues" evidence="1">
    <location>
        <begin position="394"/>
        <end position="403"/>
    </location>
</feature>
<organism evidence="3 4">
    <name type="scientific">Cerrena zonata</name>
    <dbReference type="NCBI Taxonomy" id="2478898"/>
    <lineage>
        <taxon>Eukaryota</taxon>
        <taxon>Fungi</taxon>
        <taxon>Dikarya</taxon>
        <taxon>Basidiomycota</taxon>
        <taxon>Agaricomycotina</taxon>
        <taxon>Agaricomycetes</taxon>
        <taxon>Polyporales</taxon>
        <taxon>Cerrenaceae</taxon>
        <taxon>Cerrena</taxon>
    </lineage>
</organism>
<keyword evidence="4" id="KW-1185">Reference proteome</keyword>
<feature type="domain" description="BAH" evidence="2">
    <location>
        <begin position="89"/>
        <end position="230"/>
    </location>
</feature>
<accession>A0AAW0G1I6</accession>
<protein>
    <recommendedName>
        <fullName evidence="2">BAH domain-containing protein</fullName>
    </recommendedName>
</protein>
<evidence type="ECO:0000313" key="3">
    <source>
        <dbReference type="EMBL" id="KAK7683778.1"/>
    </source>
</evidence>
<dbReference type="InterPro" id="IPR011011">
    <property type="entry name" value="Znf_FYVE_PHD"/>
</dbReference>
<dbReference type="Proteomes" id="UP001385951">
    <property type="component" value="Unassembled WGS sequence"/>
</dbReference>